<accession>A0A1J4KFB1</accession>
<dbReference type="RefSeq" id="XP_068362850.1">
    <property type="nucleotide sequence ID" value="XM_068501907.1"/>
</dbReference>
<evidence type="ECO:0000313" key="3">
    <source>
        <dbReference type="Proteomes" id="UP000179807"/>
    </source>
</evidence>
<feature type="transmembrane region" description="Helical" evidence="1">
    <location>
        <begin position="190"/>
        <end position="208"/>
    </location>
</feature>
<feature type="transmembrane region" description="Helical" evidence="1">
    <location>
        <begin position="403"/>
        <end position="422"/>
    </location>
</feature>
<dbReference type="GeneID" id="94836611"/>
<evidence type="ECO:0000256" key="1">
    <source>
        <dbReference type="SAM" id="Phobius"/>
    </source>
</evidence>
<feature type="transmembrane region" description="Helical" evidence="1">
    <location>
        <begin position="369"/>
        <end position="397"/>
    </location>
</feature>
<feature type="transmembrane region" description="Helical" evidence="1">
    <location>
        <begin position="429"/>
        <end position="446"/>
    </location>
</feature>
<keyword evidence="1" id="KW-0472">Membrane</keyword>
<comment type="caution">
    <text evidence="2">The sequence shown here is derived from an EMBL/GenBank/DDBJ whole genome shotgun (WGS) entry which is preliminary data.</text>
</comment>
<feature type="transmembrane region" description="Helical" evidence="1">
    <location>
        <begin position="327"/>
        <end position="348"/>
    </location>
</feature>
<organism evidence="2 3">
    <name type="scientific">Tritrichomonas foetus</name>
    <dbReference type="NCBI Taxonomy" id="1144522"/>
    <lineage>
        <taxon>Eukaryota</taxon>
        <taxon>Metamonada</taxon>
        <taxon>Parabasalia</taxon>
        <taxon>Tritrichomonadida</taxon>
        <taxon>Tritrichomonadidae</taxon>
        <taxon>Tritrichomonas</taxon>
    </lineage>
</organism>
<keyword evidence="1" id="KW-0812">Transmembrane</keyword>
<protein>
    <recommendedName>
        <fullName evidence="4">Mannosyltransferase</fullName>
    </recommendedName>
</protein>
<dbReference type="EMBL" id="MLAK01000632">
    <property type="protein sequence ID" value="OHT09714.1"/>
    <property type="molecule type" value="Genomic_DNA"/>
</dbReference>
<name>A0A1J4KFB1_9EUKA</name>
<evidence type="ECO:0008006" key="4">
    <source>
        <dbReference type="Google" id="ProtNLM"/>
    </source>
</evidence>
<evidence type="ECO:0000313" key="2">
    <source>
        <dbReference type="EMBL" id="OHT09714.1"/>
    </source>
</evidence>
<dbReference type="Proteomes" id="UP000179807">
    <property type="component" value="Unassembled WGS sequence"/>
</dbReference>
<reference evidence="2" key="1">
    <citation type="submission" date="2016-10" db="EMBL/GenBank/DDBJ databases">
        <authorList>
            <person name="Benchimol M."/>
            <person name="Almeida L.G."/>
            <person name="Vasconcelos A.T."/>
            <person name="Perreira-Neves A."/>
            <person name="Rosa I.A."/>
            <person name="Tasca T."/>
            <person name="Bogo M.R."/>
            <person name="de Souza W."/>
        </authorList>
    </citation>
    <scope>NUCLEOTIDE SEQUENCE [LARGE SCALE GENOMIC DNA]</scope>
    <source>
        <strain evidence="2">K</strain>
    </source>
</reference>
<gene>
    <name evidence="2" type="ORF">TRFO_21344</name>
</gene>
<feature type="transmembrane region" description="Helical" evidence="1">
    <location>
        <begin position="96"/>
        <end position="113"/>
    </location>
</feature>
<keyword evidence="1" id="KW-1133">Transmembrane helix</keyword>
<dbReference type="VEuPathDB" id="TrichDB:TRFO_21344"/>
<dbReference type="OrthoDB" id="10669220at2759"/>
<feature type="transmembrane region" description="Helical" evidence="1">
    <location>
        <begin position="165"/>
        <end position="184"/>
    </location>
</feature>
<feature type="transmembrane region" description="Helical" evidence="1">
    <location>
        <begin position="297"/>
        <end position="321"/>
    </location>
</feature>
<sequence length="613" mass="70908">MELLGFLLIFTTILFGFFLSLQIRNLSCQVCIQFSISWLLGSMMSALILWISTFFLPFSRDCLFILISFQAFFSIFSYFTIRKKKHLLRPIFETSPLLYLQLVFILLFSLYYLNRIYEDFPNSFPKSASEVFNFEMSFISSFRFGPNSLRKNFLYYSDPMHNSHYFTLPSLPLIYLASLMELGLTYSESSIIVCFLNIISTVMALSYFSVTFLKTVDLTSLCFLFNSGWALFRYLSDSPNSSLNNSKYDYIHSFWRNAPWYNPIITFLSTSKHSSFSIPLALFTLTLSHISASYRTYILSGILLALNPSLSVSIGQAISVFCYSNSALFSFIFSIFPILKIYFNIFVFNEKTFSILYKPLWREYQMQGIFYSQVLIWFDSFGPLFFVFILSPILLLIIKDSIFTQKFLASFSAFLVLCFVRIGNDYFENSLGICSIFFPFLVILFLKSLNIVSTRIQGQVKGILTAVKVIVILCYITGSIISLFASLENVKNGWSKNDLGVAEFVKENLERNDVVFCQPISLNPIPALSGRTIFSSKFPELWKRGANVTQEMQVMNKIKETNDVVSVMKKLNYRYVLEIIRLPLVLQNSTYTDFFDVLYENDEYKLLFIKNNN</sequence>
<proteinExistence type="predicted"/>
<keyword evidence="3" id="KW-1185">Reference proteome</keyword>
<feature type="transmembrane region" description="Helical" evidence="1">
    <location>
        <begin position="38"/>
        <end position="56"/>
    </location>
</feature>
<feature type="transmembrane region" description="Helical" evidence="1">
    <location>
        <begin position="63"/>
        <end position="81"/>
    </location>
</feature>
<feature type="transmembrane region" description="Helical" evidence="1">
    <location>
        <begin position="466"/>
        <end position="487"/>
    </location>
</feature>
<dbReference type="AlphaFoldDB" id="A0A1J4KFB1"/>